<dbReference type="EMBL" id="FQVF01000020">
    <property type="protein sequence ID" value="SHG34550.1"/>
    <property type="molecule type" value="Genomic_DNA"/>
</dbReference>
<proteinExistence type="predicted"/>
<gene>
    <name evidence="2" type="ORF">SAMN02745753_03744</name>
</gene>
<sequence>MQEKQKNKRSTWHERRMRIENEITDNWHGWFFIAWLIFCFSGIFWGRDLEDDIHVDTSVPIYYLGDD</sequence>
<dbReference type="AlphaFoldDB" id="A0A1M5J2Z0"/>
<name>A0A1M5J2Z0_9GAMM</name>
<dbReference type="Proteomes" id="UP000184517">
    <property type="component" value="Unassembled WGS sequence"/>
</dbReference>
<protein>
    <submittedName>
        <fullName evidence="2">Uncharacterized protein</fullName>
    </submittedName>
</protein>
<evidence type="ECO:0000256" key="1">
    <source>
        <dbReference type="SAM" id="Phobius"/>
    </source>
</evidence>
<feature type="transmembrane region" description="Helical" evidence="1">
    <location>
        <begin position="27"/>
        <end position="46"/>
    </location>
</feature>
<accession>A0A1M5J2Z0</accession>
<keyword evidence="1" id="KW-0472">Membrane</keyword>
<keyword evidence="1" id="KW-1133">Transmembrane helix</keyword>
<evidence type="ECO:0000313" key="3">
    <source>
        <dbReference type="Proteomes" id="UP000184517"/>
    </source>
</evidence>
<evidence type="ECO:0000313" key="2">
    <source>
        <dbReference type="EMBL" id="SHG34550.1"/>
    </source>
</evidence>
<keyword evidence="3" id="KW-1185">Reference proteome</keyword>
<reference evidence="3" key="1">
    <citation type="submission" date="2016-11" db="EMBL/GenBank/DDBJ databases">
        <authorList>
            <person name="Varghese N."/>
            <person name="Submissions S."/>
        </authorList>
    </citation>
    <scope>NUCLEOTIDE SEQUENCE [LARGE SCALE GENOMIC DNA]</scope>
    <source>
        <strain evidence="3">DSM 16579</strain>
    </source>
</reference>
<organism evidence="2 3">
    <name type="scientific">Marinomonas polaris DSM 16579</name>
    <dbReference type="NCBI Taxonomy" id="1122206"/>
    <lineage>
        <taxon>Bacteria</taxon>
        <taxon>Pseudomonadati</taxon>
        <taxon>Pseudomonadota</taxon>
        <taxon>Gammaproteobacteria</taxon>
        <taxon>Oceanospirillales</taxon>
        <taxon>Oceanospirillaceae</taxon>
        <taxon>Marinomonas</taxon>
    </lineage>
</organism>
<keyword evidence="1" id="KW-0812">Transmembrane</keyword>